<protein>
    <submittedName>
        <fullName evidence="1">Uncharacterized protein</fullName>
    </submittedName>
</protein>
<dbReference type="EMBL" id="FNDD01000077">
    <property type="protein sequence ID" value="SDI13023.1"/>
    <property type="molecule type" value="Genomic_DNA"/>
</dbReference>
<gene>
    <name evidence="1" type="ORF">SAMN04488136_1774</name>
</gene>
<proteinExistence type="predicted"/>
<reference evidence="1 2" key="1">
    <citation type="submission" date="2016-10" db="EMBL/GenBank/DDBJ databases">
        <authorList>
            <person name="de Groot N.N."/>
        </authorList>
    </citation>
    <scope>NUCLEOTIDE SEQUENCE [LARGE SCALE GENOMIC DNA]</scope>
    <source>
        <strain evidence="1 2">CGMCC 1.10228</strain>
    </source>
</reference>
<accession>A0A1G8I2B0</accession>
<dbReference type="STRING" id="861298.SAMN04488136_1774"/>
<name>A0A1G8I2B0_9VIBR</name>
<keyword evidence="2" id="KW-1185">Reference proteome</keyword>
<organism evidence="1 2">
    <name type="scientific">Vibrio xiamenensis</name>
    <dbReference type="NCBI Taxonomy" id="861298"/>
    <lineage>
        <taxon>Bacteria</taxon>
        <taxon>Pseudomonadati</taxon>
        <taxon>Pseudomonadota</taxon>
        <taxon>Gammaproteobacteria</taxon>
        <taxon>Vibrionales</taxon>
        <taxon>Vibrionaceae</taxon>
        <taxon>Vibrio</taxon>
    </lineage>
</organism>
<dbReference type="AlphaFoldDB" id="A0A1G8I2B0"/>
<evidence type="ECO:0000313" key="1">
    <source>
        <dbReference type="EMBL" id="SDI13023.1"/>
    </source>
</evidence>
<evidence type="ECO:0000313" key="2">
    <source>
        <dbReference type="Proteomes" id="UP000198854"/>
    </source>
</evidence>
<sequence length="143" mass="15901">MPFIGSLSKSWTIAIGLALALFYQSWSTGIELRELKDELAQAYVDKGASDVALTTAVQLNQSLNKTIESMNQQFIDAQKADDWLRTFNATMDSKLENTILDLGKLFDDQTQNVNSGCTEQFSDGVYQRMLDHYRTETGSGDSG</sequence>
<dbReference type="Proteomes" id="UP000198854">
    <property type="component" value="Unassembled WGS sequence"/>
</dbReference>
<dbReference type="RefSeq" id="WP_093279603.1">
    <property type="nucleotide sequence ID" value="NZ_FNDD01000077.1"/>
</dbReference>